<reference evidence="7" key="2">
    <citation type="submission" date="2021-04" db="EMBL/GenBank/DDBJ databases">
        <authorList>
            <person name="Gilroy R."/>
        </authorList>
    </citation>
    <scope>NUCLEOTIDE SEQUENCE</scope>
    <source>
        <strain evidence="7">CHK193-4272</strain>
    </source>
</reference>
<dbReference type="GO" id="GO:0005886">
    <property type="term" value="C:plasma membrane"/>
    <property type="evidence" value="ECO:0007669"/>
    <property type="project" value="TreeGrafter"/>
</dbReference>
<dbReference type="EMBL" id="DXIE01000015">
    <property type="protein sequence ID" value="HIV61593.1"/>
    <property type="molecule type" value="Genomic_DNA"/>
</dbReference>
<evidence type="ECO:0000256" key="2">
    <source>
        <dbReference type="ARBA" id="ARBA00022692"/>
    </source>
</evidence>
<dbReference type="PANTHER" id="PTHR33507">
    <property type="entry name" value="INNER MEMBRANE PROTEIN YBBJ"/>
    <property type="match status" value="1"/>
</dbReference>
<dbReference type="InterPro" id="IPR052165">
    <property type="entry name" value="Membrane_assoc_protease"/>
</dbReference>
<dbReference type="PANTHER" id="PTHR33507:SF3">
    <property type="entry name" value="INNER MEMBRANE PROTEIN YBBJ"/>
    <property type="match status" value="1"/>
</dbReference>
<feature type="transmembrane region" description="Helical" evidence="5">
    <location>
        <begin position="6"/>
        <end position="25"/>
    </location>
</feature>
<feature type="domain" description="NfeD-like C-terminal" evidence="6">
    <location>
        <begin position="86"/>
        <end position="146"/>
    </location>
</feature>
<dbReference type="SUPFAM" id="SSF141322">
    <property type="entry name" value="NfeD domain-like"/>
    <property type="match status" value="1"/>
</dbReference>
<name>A0A9D1PGB6_9FIRM</name>
<comment type="caution">
    <text evidence="7">The sequence shown here is derived from an EMBL/GenBank/DDBJ whole genome shotgun (WGS) entry which is preliminary data.</text>
</comment>
<dbReference type="Proteomes" id="UP000886808">
    <property type="component" value="Unassembled WGS sequence"/>
</dbReference>
<sequence>MPQSELGYTVIWIAILIGGVAIEVATLNLVSIWFAVGGLAAFIALSLGAGFLVQLIVFAIVSAIMLGLIRPLAKDILKPKGAKTNADRIIGQFATVTEQISNASNKGQIKVSGQIWSAKSDDGKVINEGETVKIIAIQGVKAVVEPLRKED</sequence>
<reference evidence="7" key="1">
    <citation type="journal article" date="2021" name="PeerJ">
        <title>Extensive microbial diversity within the chicken gut microbiome revealed by metagenomics and culture.</title>
        <authorList>
            <person name="Gilroy R."/>
            <person name="Ravi A."/>
            <person name="Getino M."/>
            <person name="Pursley I."/>
            <person name="Horton D.L."/>
            <person name="Alikhan N.F."/>
            <person name="Baker D."/>
            <person name="Gharbi K."/>
            <person name="Hall N."/>
            <person name="Watson M."/>
            <person name="Adriaenssens E.M."/>
            <person name="Foster-Nyarko E."/>
            <person name="Jarju S."/>
            <person name="Secka A."/>
            <person name="Antonio M."/>
            <person name="Oren A."/>
            <person name="Chaudhuri R.R."/>
            <person name="La Ragione R."/>
            <person name="Hildebrand F."/>
            <person name="Pallen M.J."/>
        </authorList>
    </citation>
    <scope>NUCLEOTIDE SEQUENCE</scope>
    <source>
        <strain evidence="7">CHK193-4272</strain>
    </source>
</reference>
<accession>A0A9D1PGB6</accession>
<comment type="subcellular location">
    <subcellularLocation>
        <location evidence="1">Membrane</location>
        <topology evidence="1">Multi-pass membrane protein</topology>
    </subcellularLocation>
</comment>
<dbReference type="Gene3D" id="2.40.50.140">
    <property type="entry name" value="Nucleic acid-binding proteins"/>
    <property type="match status" value="1"/>
</dbReference>
<keyword evidence="2 5" id="KW-0812">Transmembrane</keyword>
<dbReference type="AlphaFoldDB" id="A0A9D1PGB6"/>
<dbReference type="InterPro" id="IPR002810">
    <property type="entry name" value="NfeD-like_C"/>
</dbReference>
<dbReference type="InterPro" id="IPR012340">
    <property type="entry name" value="NA-bd_OB-fold"/>
</dbReference>
<keyword evidence="4 5" id="KW-0472">Membrane</keyword>
<gene>
    <name evidence="7" type="ORF">H9746_01920</name>
</gene>
<dbReference type="Pfam" id="PF01957">
    <property type="entry name" value="NfeD"/>
    <property type="match status" value="1"/>
</dbReference>
<evidence type="ECO:0000256" key="3">
    <source>
        <dbReference type="ARBA" id="ARBA00022989"/>
    </source>
</evidence>
<proteinExistence type="predicted"/>
<evidence type="ECO:0000256" key="5">
    <source>
        <dbReference type="SAM" id="Phobius"/>
    </source>
</evidence>
<protein>
    <submittedName>
        <fullName evidence="7">NfeD family protein</fullName>
    </submittedName>
</protein>
<evidence type="ECO:0000259" key="6">
    <source>
        <dbReference type="Pfam" id="PF01957"/>
    </source>
</evidence>
<evidence type="ECO:0000313" key="8">
    <source>
        <dbReference type="Proteomes" id="UP000886808"/>
    </source>
</evidence>
<organism evidence="7 8">
    <name type="scientific">Candidatus Butyricicoccus avistercoris</name>
    <dbReference type="NCBI Taxonomy" id="2838518"/>
    <lineage>
        <taxon>Bacteria</taxon>
        <taxon>Bacillati</taxon>
        <taxon>Bacillota</taxon>
        <taxon>Clostridia</taxon>
        <taxon>Eubacteriales</taxon>
        <taxon>Butyricicoccaceae</taxon>
        <taxon>Butyricicoccus</taxon>
    </lineage>
</organism>
<evidence type="ECO:0000256" key="4">
    <source>
        <dbReference type="ARBA" id="ARBA00023136"/>
    </source>
</evidence>
<evidence type="ECO:0000313" key="7">
    <source>
        <dbReference type="EMBL" id="HIV61593.1"/>
    </source>
</evidence>
<keyword evidence="3 5" id="KW-1133">Transmembrane helix</keyword>
<evidence type="ECO:0000256" key="1">
    <source>
        <dbReference type="ARBA" id="ARBA00004141"/>
    </source>
</evidence>